<keyword evidence="1" id="KW-0812">Transmembrane</keyword>
<dbReference type="Proteomes" id="UP001148786">
    <property type="component" value="Unassembled WGS sequence"/>
</dbReference>
<evidence type="ECO:0000256" key="1">
    <source>
        <dbReference type="SAM" id="Phobius"/>
    </source>
</evidence>
<dbReference type="AlphaFoldDB" id="A0A9W8JMD2"/>
<keyword evidence="1" id="KW-0472">Membrane</keyword>
<sequence length="177" mass="20291">MSRCDSTIRNVNARRQGSSTWYLLVSPIASVILLLIWLTGRHPEKFLNLSWTTITFSLRVYYHITQPRMYLHFKFWIWSSREHLGPPVFLSLCPLGPVFDPPSSDRIFGRPANAPAILPLPSVPPRSFTPTRHVYTLLVLFAPIWVGDGGGKWCTQQRRWDRIPTSSCQPVLHRVPG</sequence>
<evidence type="ECO:0000313" key="2">
    <source>
        <dbReference type="EMBL" id="KAJ3481983.1"/>
    </source>
</evidence>
<feature type="transmembrane region" description="Helical" evidence="1">
    <location>
        <begin position="21"/>
        <end position="40"/>
    </location>
</feature>
<comment type="caution">
    <text evidence="2">The sequence shown here is derived from an EMBL/GenBank/DDBJ whole genome shotgun (WGS) entry which is preliminary data.</text>
</comment>
<gene>
    <name evidence="2" type="ORF">NLJ89_g12167</name>
</gene>
<keyword evidence="3" id="KW-1185">Reference proteome</keyword>
<dbReference type="EMBL" id="JANKHO010003639">
    <property type="protein sequence ID" value="KAJ3481983.1"/>
    <property type="molecule type" value="Genomic_DNA"/>
</dbReference>
<evidence type="ECO:0000313" key="3">
    <source>
        <dbReference type="Proteomes" id="UP001148786"/>
    </source>
</evidence>
<accession>A0A9W8JMD2</accession>
<reference evidence="2" key="1">
    <citation type="submission" date="2022-07" db="EMBL/GenBank/DDBJ databases">
        <title>Genome Sequence of Agrocybe chaxingu.</title>
        <authorList>
            <person name="Buettner E."/>
        </authorList>
    </citation>
    <scope>NUCLEOTIDE SEQUENCE</scope>
    <source>
        <strain evidence="2">MP-N11</strain>
    </source>
</reference>
<protein>
    <submittedName>
        <fullName evidence="2">Uncharacterized protein</fullName>
    </submittedName>
</protein>
<proteinExistence type="predicted"/>
<keyword evidence="1" id="KW-1133">Transmembrane helix</keyword>
<organism evidence="2 3">
    <name type="scientific">Agrocybe chaxingu</name>
    <dbReference type="NCBI Taxonomy" id="84603"/>
    <lineage>
        <taxon>Eukaryota</taxon>
        <taxon>Fungi</taxon>
        <taxon>Dikarya</taxon>
        <taxon>Basidiomycota</taxon>
        <taxon>Agaricomycotina</taxon>
        <taxon>Agaricomycetes</taxon>
        <taxon>Agaricomycetidae</taxon>
        <taxon>Agaricales</taxon>
        <taxon>Agaricineae</taxon>
        <taxon>Strophariaceae</taxon>
        <taxon>Agrocybe</taxon>
    </lineage>
</organism>
<name>A0A9W8JMD2_9AGAR</name>